<reference evidence="5 6" key="1">
    <citation type="journal article" date="2009" name="Science">
        <title>Green evolution and dynamic adaptations revealed by genomes of the marine picoeukaryotes Micromonas.</title>
        <authorList>
            <person name="Worden A.Z."/>
            <person name="Lee J.H."/>
            <person name="Mock T."/>
            <person name="Rouze P."/>
            <person name="Simmons M.P."/>
            <person name="Aerts A.L."/>
            <person name="Allen A.E."/>
            <person name="Cuvelier M.L."/>
            <person name="Derelle E."/>
            <person name="Everett M.V."/>
            <person name="Foulon E."/>
            <person name="Grimwood J."/>
            <person name="Gundlach H."/>
            <person name="Henrissat B."/>
            <person name="Napoli C."/>
            <person name="McDonald S.M."/>
            <person name="Parker M.S."/>
            <person name="Rombauts S."/>
            <person name="Salamov A."/>
            <person name="Von Dassow P."/>
            <person name="Badger J.H."/>
            <person name="Coutinho P.M."/>
            <person name="Demir E."/>
            <person name="Dubchak I."/>
            <person name="Gentemann C."/>
            <person name="Eikrem W."/>
            <person name="Gready J.E."/>
            <person name="John U."/>
            <person name="Lanier W."/>
            <person name="Lindquist E.A."/>
            <person name="Lucas S."/>
            <person name="Mayer K.F."/>
            <person name="Moreau H."/>
            <person name="Not F."/>
            <person name="Otillar R."/>
            <person name="Panaud O."/>
            <person name="Pangilinan J."/>
            <person name="Paulsen I."/>
            <person name="Piegu B."/>
            <person name="Poliakov A."/>
            <person name="Robbens S."/>
            <person name="Schmutz J."/>
            <person name="Toulza E."/>
            <person name="Wyss T."/>
            <person name="Zelensky A."/>
            <person name="Zhou K."/>
            <person name="Armbrust E.V."/>
            <person name="Bhattacharya D."/>
            <person name="Goodenough U.W."/>
            <person name="Van de Peer Y."/>
            <person name="Grigoriev I.V."/>
        </authorList>
    </citation>
    <scope>NUCLEOTIDE SEQUENCE [LARGE SCALE GENOMIC DNA]</scope>
    <source>
        <strain evidence="5 6">CCMP1545</strain>
    </source>
</reference>
<dbReference type="eggNOG" id="ENOG502SX6J">
    <property type="taxonomic scope" value="Eukaryota"/>
</dbReference>
<dbReference type="Pfam" id="PF00504">
    <property type="entry name" value="Chloroa_b-bind"/>
    <property type="match status" value="1"/>
</dbReference>
<dbReference type="GO" id="GO:0009507">
    <property type="term" value="C:chloroplast"/>
    <property type="evidence" value="ECO:0007669"/>
    <property type="project" value="UniProtKB-SubCell"/>
</dbReference>
<organism evidence="6">
    <name type="scientific">Micromonas pusilla (strain CCMP1545)</name>
    <name type="common">Picoplanktonic green alga</name>
    <dbReference type="NCBI Taxonomy" id="564608"/>
    <lineage>
        <taxon>Eukaryota</taxon>
        <taxon>Viridiplantae</taxon>
        <taxon>Chlorophyta</taxon>
        <taxon>Mamiellophyceae</taxon>
        <taxon>Mamiellales</taxon>
        <taxon>Mamiellaceae</taxon>
        <taxon>Micromonas</taxon>
    </lineage>
</organism>
<evidence type="ECO:0000256" key="1">
    <source>
        <dbReference type="ARBA" id="ARBA00004229"/>
    </source>
</evidence>
<evidence type="ECO:0000313" key="5">
    <source>
        <dbReference type="EMBL" id="EEH57092.1"/>
    </source>
</evidence>
<sequence>MAALLLNSTLLSAKASVASGVTSRVAKRAAKRAAFAVRASDDDDVMGQIGLGDLEDIMDKADGGASVPKFIEGLGIEPLTEAFKFLGSDKMTGPGSEALFVEKYGETLYREAGFTPMAELINGRLAQVGFVLAVQNTFNGDVLEMIAKYPLLVFLVVAAITGASLVPTANPQGYMPDGLKDGVMKAYEGAGAGEIFNAKAEMINGRAAMVGMAVFLATATIF</sequence>
<keyword evidence="2" id="KW-0150">Chloroplast</keyword>
<feature type="signal peptide" evidence="4">
    <location>
        <begin position="1"/>
        <end position="20"/>
    </location>
</feature>
<dbReference type="OrthoDB" id="513190at2759"/>
<dbReference type="EMBL" id="GG663739">
    <property type="protein sequence ID" value="EEH57092.1"/>
    <property type="molecule type" value="Genomic_DNA"/>
</dbReference>
<protein>
    <submittedName>
        <fullName evidence="5">Predicted protein</fullName>
    </submittedName>
</protein>
<keyword evidence="3" id="KW-0934">Plastid</keyword>
<dbReference type="InterPro" id="IPR022796">
    <property type="entry name" value="Chloroa_b-bind"/>
</dbReference>
<keyword evidence="6" id="KW-1185">Reference proteome</keyword>
<dbReference type="GeneID" id="9684442"/>
<evidence type="ECO:0000256" key="3">
    <source>
        <dbReference type="ARBA" id="ARBA00022640"/>
    </source>
</evidence>
<gene>
    <name evidence="5" type="ORF">MICPUCDRAFT_45567</name>
</gene>
<dbReference type="RefSeq" id="XP_003058637.1">
    <property type="nucleotide sequence ID" value="XM_003058591.1"/>
</dbReference>
<feature type="chain" id="PRO_5002910453" evidence="4">
    <location>
        <begin position="21"/>
        <end position="222"/>
    </location>
</feature>
<dbReference type="KEGG" id="mpp:MICPUCDRAFT_45567"/>
<evidence type="ECO:0000256" key="2">
    <source>
        <dbReference type="ARBA" id="ARBA00022528"/>
    </source>
</evidence>
<accession>C1MS80</accession>
<name>C1MS80_MICPC</name>
<keyword evidence="4" id="KW-0732">Signal</keyword>
<comment type="subcellular location">
    <subcellularLocation>
        <location evidence="1">Plastid</location>
        <location evidence="1">Chloroplast</location>
    </subcellularLocation>
</comment>
<evidence type="ECO:0000313" key="6">
    <source>
        <dbReference type="Proteomes" id="UP000001876"/>
    </source>
</evidence>
<dbReference type="OMA" id="EQMNQEM"/>
<evidence type="ECO:0000256" key="4">
    <source>
        <dbReference type="SAM" id="SignalP"/>
    </source>
</evidence>
<dbReference type="Proteomes" id="UP000001876">
    <property type="component" value="Unassembled WGS sequence"/>
</dbReference>
<dbReference type="SUPFAM" id="SSF103511">
    <property type="entry name" value="Chlorophyll a-b binding protein"/>
    <property type="match status" value="1"/>
</dbReference>
<dbReference type="AlphaFoldDB" id="C1MS80"/>
<proteinExistence type="predicted"/>